<dbReference type="RefSeq" id="WP_313873742.1">
    <property type="nucleotide sequence ID" value="NZ_JAVBIK010000001.1"/>
</dbReference>
<proteinExistence type="predicted"/>
<gene>
    <name evidence="1" type="ORF">RAE19_04235</name>
</gene>
<evidence type="ECO:0000313" key="1">
    <source>
        <dbReference type="EMBL" id="MDT7517953.1"/>
    </source>
</evidence>
<keyword evidence="2" id="KW-1185">Reference proteome</keyword>
<dbReference type="EMBL" id="JAVBIK010000001">
    <property type="protein sequence ID" value="MDT7517953.1"/>
    <property type="molecule type" value="Genomic_DNA"/>
</dbReference>
<protein>
    <submittedName>
        <fullName evidence="1">Uncharacterized protein</fullName>
    </submittedName>
</protein>
<evidence type="ECO:0000313" key="2">
    <source>
        <dbReference type="Proteomes" id="UP001321700"/>
    </source>
</evidence>
<reference evidence="1 2" key="1">
    <citation type="submission" date="2023-08" db="EMBL/GenBank/DDBJ databases">
        <title>Rhodoferax potami sp. nov. and Rhodoferax mekongensis sp. nov., isolated from the Mekong River in Thailand.</title>
        <authorList>
            <person name="Kitikhun S."/>
            <person name="Charoenyingcharoen P."/>
            <person name="Siriarchawattana P."/>
            <person name="Likhitrattanapisal S."/>
            <person name="Nilsakha T."/>
            <person name="Chanpet A."/>
            <person name="Rattanawaree P."/>
            <person name="Ingsriswang S."/>
        </authorList>
    </citation>
    <scope>NUCLEOTIDE SEQUENCE [LARGE SCALE GENOMIC DNA]</scope>
    <source>
        <strain evidence="1 2">TBRC 17660</strain>
    </source>
</reference>
<dbReference type="Proteomes" id="UP001321700">
    <property type="component" value="Unassembled WGS sequence"/>
</dbReference>
<sequence>MKTKQNQTLEAIVRDYEARPAQGNSVADMVRRTEYLLAKKMLEQPQTPRTEAEAPCKN</sequence>
<comment type="caution">
    <text evidence="1">The sequence shown here is derived from an EMBL/GenBank/DDBJ whole genome shotgun (WGS) entry which is preliminary data.</text>
</comment>
<accession>A0ABU3KKI7</accession>
<name>A0ABU3KKI7_9BURK</name>
<organism evidence="1 2">
    <name type="scientific">Rhodoferax potami</name>
    <dbReference type="NCBI Taxonomy" id="3068338"/>
    <lineage>
        <taxon>Bacteria</taxon>
        <taxon>Pseudomonadati</taxon>
        <taxon>Pseudomonadota</taxon>
        <taxon>Betaproteobacteria</taxon>
        <taxon>Burkholderiales</taxon>
        <taxon>Comamonadaceae</taxon>
        <taxon>Rhodoferax</taxon>
    </lineage>
</organism>